<dbReference type="eggNOG" id="KOG2686">
    <property type="taxonomic scope" value="Eukaryota"/>
</dbReference>
<dbReference type="InterPro" id="IPR011009">
    <property type="entry name" value="Kinase-like_dom_sf"/>
</dbReference>
<dbReference type="GO" id="GO:0004305">
    <property type="term" value="F:ethanolamine kinase activity"/>
    <property type="evidence" value="ECO:0007669"/>
    <property type="project" value="TreeGrafter"/>
</dbReference>
<dbReference type="Proteomes" id="UP000007264">
    <property type="component" value="Unassembled WGS sequence"/>
</dbReference>
<dbReference type="SUPFAM" id="SSF56112">
    <property type="entry name" value="Protein kinase-like (PK-like)"/>
    <property type="match status" value="2"/>
</dbReference>
<evidence type="ECO:0000256" key="2">
    <source>
        <dbReference type="SAM" id="MobiDB-lite"/>
    </source>
</evidence>
<dbReference type="OrthoDB" id="10267235at2759"/>
<dbReference type="EMBL" id="AGSI01000013">
    <property type="protein sequence ID" value="EIE21022.1"/>
    <property type="molecule type" value="Genomic_DNA"/>
</dbReference>
<proteinExistence type="inferred from homology"/>
<dbReference type="GeneID" id="17039004"/>
<gene>
    <name evidence="3" type="ORF">COCSUDRAFT_43387</name>
</gene>
<dbReference type="PANTHER" id="PTHR22603:SF93">
    <property type="entry name" value="RE24176P"/>
    <property type="match status" value="1"/>
</dbReference>
<dbReference type="GO" id="GO:0005737">
    <property type="term" value="C:cytoplasm"/>
    <property type="evidence" value="ECO:0007669"/>
    <property type="project" value="TreeGrafter"/>
</dbReference>
<feature type="region of interest" description="Disordered" evidence="2">
    <location>
        <begin position="213"/>
        <end position="279"/>
    </location>
</feature>
<organism evidence="3 4">
    <name type="scientific">Coccomyxa subellipsoidea (strain C-169)</name>
    <name type="common">Green microalga</name>
    <dbReference type="NCBI Taxonomy" id="574566"/>
    <lineage>
        <taxon>Eukaryota</taxon>
        <taxon>Viridiplantae</taxon>
        <taxon>Chlorophyta</taxon>
        <taxon>core chlorophytes</taxon>
        <taxon>Trebouxiophyceae</taxon>
        <taxon>Trebouxiophyceae incertae sedis</taxon>
        <taxon>Coccomyxaceae</taxon>
        <taxon>Coccomyxa</taxon>
        <taxon>Coccomyxa subellipsoidea</taxon>
    </lineage>
</organism>
<feature type="compositionally biased region" description="Low complexity" evidence="2">
    <location>
        <begin position="299"/>
        <end position="312"/>
    </location>
</feature>
<reference evidence="3 4" key="1">
    <citation type="journal article" date="2012" name="Genome Biol.">
        <title>The genome of the polar eukaryotic microalga coccomyxa subellipsoidea reveals traits of cold adaptation.</title>
        <authorList>
            <person name="Blanc G."/>
            <person name="Agarkova I."/>
            <person name="Grimwood J."/>
            <person name="Kuo A."/>
            <person name="Brueggeman A."/>
            <person name="Dunigan D."/>
            <person name="Gurnon J."/>
            <person name="Ladunga I."/>
            <person name="Lindquist E."/>
            <person name="Lucas S."/>
            <person name="Pangilinan J."/>
            <person name="Proschold T."/>
            <person name="Salamov A."/>
            <person name="Schmutz J."/>
            <person name="Weeks D."/>
            <person name="Yamada T."/>
            <person name="Claverie J.M."/>
            <person name="Grigoriev I."/>
            <person name="Van Etten J."/>
            <person name="Lomsadze A."/>
            <person name="Borodovsky M."/>
        </authorList>
    </citation>
    <scope>NUCLEOTIDE SEQUENCE [LARGE SCALE GENOMIC DNA]</scope>
    <source>
        <strain evidence="3 4">C-169</strain>
    </source>
</reference>
<sequence>MDVVVNGIWIPVYPLPQVEEEDVDAWQISGAMTNIIFRCHNRVTNQYVLVRIFGTNDALFSREAEQDIFRRVAQVGLGPKLLANFRNGRVEEFLLDQAVSAADMRSRPIAFCVATAMACFNFSPLILSRNGVAPRAIVWERLRSWAGSVAKHYRPEQLSAFGVNDVFGEIAALEAALTANHSSLLGFCHNDLQYGNMLLHTASHRSLSMDSISSHHSIERALRGSSPPPRGSSPISVRRGGPRGTSPEPEGMSPRSGERLRLGSKGFAPSEMEPRTSDGELVTDLLARAGAEFERQSSAGLAADGASPADDSAASHHLREHAQRSGRAFGSERLSVRLIDYEYAGPNPVAFDIANHWCEYGADYHTDTPHLLDYSLMPDEQQQARHPGVPVSVSVSVCKDRFVRAYMESALALQGGRGLLASGSQEAALEEAVEQLKATCRAYLPVSHLLWGLWGLIQAHTSNVPGFDFNSYAQQRLEQYVKLRELALPNGQ</sequence>
<protein>
    <recommendedName>
        <fullName evidence="5">Kinase-like protein</fullName>
    </recommendedName>
</protein>
<evidence type="ECO:0000256" key="1">
    <source>
        <dbReference type="ARBA" id="ARBA00038211"/>
    </source>
</evidence>
<feature type="region of interest" description="Disordered" evidence="2">
    <location>
        <begin position="299"/>
        <end position="327"/>
    </location>
</feature>
<evidence type="ECO:0008006" key="5">
    <source>
        <dbReference type="Google" id="ProtNLM"/>
    </source>
</evidence>
<dbReference type="STRING" id="574566.I0YRK3"/>
<name>I0YRK3_COCSC</name>
<keyword evidence="4" id="KW-1185">Reference proteome</keyword>
<dbReference type="AlphaFoldDB" id="I0YRK3"/>
<evidence type="ECO:0000313" key="3">
    <source>
        <dbReference type="EMBL" id="EIE21022.1"/>
    </source>
</evidence>
<comment type="similarity">
    <text evidence="1">Belongs to the choline/ethanolamine kinase family.</text>
</comment>
<accession>I0YRK3</accession>
<dbReference type="GO" id="GO:0006646">
    <property type="term" value="P:phosphatidylethanolamine biosynthetic process"/>
    <property type="evidence" value="ECO:0007669"/>
    <property type="project" value="TreeGrafter"/>
</dbReference>
<dbReference type="PANTHER" id="PTHR22603">
    <property type="entry name" value="CHOLINE/ETHANOALAMINE KINASE"/>
    <property type="match status" value="1"/>
</dbReference>
<dbReference type="RefSeq" id="XP_005645566.1">
    <property type="nucleotide sequence ID" value="XM_005645509.1"/>
</dbReference>
<evidence type="ECO:0000313" key="4">
    <source>
        <dbReference type="Proteomes" id="UP000007264"/>
    </source>
</evidence>
<comment type="caution">
    <text evidence="3">The sequence shown here is derived from an EMBL/GenBank/DDBJ whole genome shotgun (WGS) entry which is preliminary data.</text>
</comment>
<dbReference type="GO" id="GO:0004103">
    <property type="term" value="F:choline kinase activity"/>
    <property type="evidence" value="ECO:0007669"/>
    <property type="project" value="TreeGrafter"/>
</dbReference>
<dbReference type="Gene3D" id="3.90.1200.10">
    <property type="match status" value="1"/>
</dbReference>
<dbReference type="Gene3D" id="3.30.200.20">
    <property type="entry name" value="Phosphorylase Kinase, domain 1"/>
    <property type="match status" value="1"/>
</dbReference>
<dbReference type="KEGG" id="csl:COCSUDRAFT_43387"/>
<dbReference type="Pfam" id="PF01633">
    <property type="entry name" value="Choline_kinase"/>
    <property type="match status" value="2"/>
</dbReference>